<sequence length="74" mass="8462">MVKRLELRFKSGEGKTKVIGVDQPIENLDPLVAQAAMEEIINQDMFEVEGIKPFVEIKDARYVTRTVENIIEEV</sequence>
<dbReference type="EMBL" id="FNYW01000020">
    <property type="protein sequence ID" value="SEI78689.1"/>
    <property type="molecule type" value="Genomic_DNA"/>
</dbReference>
<dbReference type="InterPro" id="IPR021321">
    <property type="entry name" value="DUF2922"/>
</dbReference>
<dbReference type="Proteomes" id="UP000198564">
    <property type="component" value="Unassembled WGS sequence"/>
</dbReference>
<organism evidence="1 2">
    <name type="scientific">Alkalibacterium gilvum</name>
    <dbReference type="NCBI Taxonomy" id="1130080"/>
    <lineage>
        <taxon>Bacteria</taxon>
        <taxon>Bacillati</taxon>
        <taxon>Bacillota</taxon>
        <taxon>Bacilli</taxon>
        <taxon>Lactobacillales</taxon>
        <taxon>Carnobacteriaceae</taxon>
        <taxon>Alkalibacterium</taxon>
    </lineage>
</organism>
<name>A0A1H6TF56_9LACT</name>
<dbReference type="RefSeq" id="WP_091634791.1">
    <property type="nucleotide sequence ID" value="NZ_FNYW01000020.1"/>
</dbReference>
<dbReference type="AlphaFoldDB" id="A0A1H6TF56"/>
<keyword evidence="2" id="KW-1185">Reference proteome</keyword>
<evidence type="ECO:0000313" key="1">
    <source>
        <dbReference type="EMBL" id="SEI78689.1"/>
    </source>
</evidence>
<evidence type="ECO:0000313" key="2">
    <source>
        <dbReference type="Proteomes" id="UP000198564"/>
    </source>
</evidence>
<evidence type="ECO:0008006" key="3">
    <source>
        <dbReference type="Google" id="ProtNLM"/>
    </source>
</evidence>
<dbReference type="Pfam" id="PF11148">
    <property type="entry name" value="DUF2922"/>
    <property type="match status" value="1"/>
</dbReference>
<reference evidence="2" key="1">
    <citation type="submission" date="2016-10" db="EMBL/GenBank/DDBJ databases">
        <authorList>
            <person name="Varghese N."/>
            <person name="Submissions S."/>
        </authorList>
    </citation>
    <scope>NUCLEOTIDE SEQUENCE [LARGE SCALE GENOMIC DNA]</scope>
    <source>
        <strain evidence="2">DSM 25751</strain>
    </source>
</reference>
<accession>A0A1H6TF56</accession>
<gene>
    <name evidence="1" type="ORF">SAMN04488113_12017</name>
</gene>
<dbReference type="STRING" id="1130080.SAMN04488113_12017"/>
<protein>
    <recommendedName>
        <fullName evidence="3">DUF2922 domain-containing protein</fullName>
    </recommendedName>
</protein>
<dbReference type="OrthoDB" id="2454247at2"/>
<proteinExistence type="predicted"/>